<name>Q1Z650_9GAMM</name>
<evidence type="ECO:0000256" key="7">
    <source>
        <dbReference type="SAM" id="Phobius"/>
    </source>
</evidence>
<dbReference type="AlphaFoldDB" id="Q1Z650"/>
<dbReference type="PANTHER" id="PTHR33452">
    <property type="entry name" value="OXIDOREDUCTASE CATD-RELATED"/>
    <property type="match status" value="1"/>
</dbReference>
<dbReference type="InterPro" id="IPR051907">
    <property type="entry name" value="DoxX-like_oxidoreductase"/>
</dbReference>
<evidence type="ECO:0000313" key="9">
    <source>
        <dbReference type="Proteomes" id="UP000003789"/>
    </source>
</evidence>
<gene>
    <name evidence="8" type="ORF">P3TCK_12436</name>
</gene>
<accession>Q1Z650</accession>
<evidence type="ECO:0000256" key="2">
    <source>
        <dbReference type="ARBA" id="ARBA00006679"/>
    </source>
</evidence>
<dbReference type="PANTHER" id="PTHR33452:SF1">
    <property type="entry name" value="INNER MEMBRANE PROTEIN YPHA-RELATED"/>
    <property type="match status" value="1"/>
</dbReference>
<dbReference type="GO" id="GO:0005886">
    <property type="term" value="C:plasma membrane"/>
    <property type="evidence" value="ECO:0007669"/>
    <property type="project" value="UniProtKB-SubCell"/>
</dbReference>
<protein>
    <submittedName>
        <fullName evidence="8">Putative membrane-associated protein</fullName>
    </submittedName>
</protein>
<dbReference type="EMBL" id="AAPH01000007">
    <property type="protein sequence ID" value="EAS43994.1"/>
    <property type="molecule type" value="Genomic_DNA"/>
</dbReference>
<dbReference type="OrthoDB" id="9792760at2"/>
<evidence type="ECO:0000256" key="1">
    <source>
        <dbReference type="ARBA" id="ARBA00004651"/>
    </source>
</evidence>
<evidence type="ECO:0000313" key="8">
    <source>
        <dbReference type="EMBL" id="EAS43994.1"/>
    </source>
</evidence>
<feature type="transmembrane region" description="Helical" evidence="7">
    <location>
        <begin position="52"/>
        <end position="70"/>
    </location>
</feature>
<feature type="transmembrane region" description="Helical" evidence="7">
    <location>
        <begin position="12"/>
        <end position="32"/>
    </location>
</feature>
<keyword evidence="6 7" id="KW-0472">Membrane</keyword>
<evidence type="ECO:0000256" key="3">
    <source>
        <dbReference type="ARBA" id="ARBA00022475"/>
    </source>
</evidence>
<dbReference type="HOGENOM" id="CLU_058421_8_3_6"/>
<keyword evidence="3" id="KW-1003">Cell membrane</keyword>
<comment type="caution">
    <text evidence="8">The sequence shown here is derived from an EMBL/GenBank/DDBJ whole genome shotgun (WGS) entry which is preliminary data.</text>
</comment>
<dbReference type="InterPro" id="IPR032808">
    <property type="entry name" value="DoxX"/>
</dbReference>
<evidence type="ECO:0000256" key="5">
    <source>
        <dbReference type="ARBA" id="ARBA00022989"/>
    </source>
</evidence>
<proteinExistence type="inferred from homology"/>
<organism evidence="8 9">
    <name type="scientific">Photobacterium profundum 3TCK</name>
    <dbReference type="NCBI Taxonomy" id="314280"/>
    <lineage>
        <taxon>Bacteria</taxon>
        <taxon>Pseudomonadati</taxon>
        <taxon>Pseudomonadota</taxon>
        <taxon>Gammaproteobacteria</taxon>
        <taxon>Vibrionales</taxon>
        <taxon>Vibrionaceae</taxon>
        <taxon>Photobacterium</taxon>
    </lineage>
</organism>
<keyword evidence="5 7" id="KW-1133">Transmembrane helix</keyword>
<keyword evidence="4 7" id="KW-0812">Transmembrane</keyword>
<comment type="similarity">
    <text evidence="2">Belongs to the DoxX family.</text>
</comment>
<evidence type="ECO:0000256" key="4">
    <source>
        <dbReference type="ARBA" id="ARBA00022692"/>
    </source>
</evidence>
<dbReference type="RefSeq" id="WP_006230509.1">
    <property type="nucleotide sequence ID" value="NZ_CH724134.1"/>
</dbReference>
<dbReference type="Pfam" id="PF07681">
    <property type="entry name" value="DoxX"/>
    <property type="match status" value="1"/>
</dbReference>
<dbReference type="Proteomes" id="UP000003789">
    <property type="component" value="Unassembled WGS sequence"/>
</dbReference>
<comment type="subcellular location">
    <subcellularLocation>
        <location evidence="1">Cell membrane</location>
        <topology evidence="1">Multi-pass membrane protein</topology>
    </subcellularLocation>
</comment>
<sequence length="136" mass="14859">MKILNTNKNIHNMLNLIGRLLLVILFILSGIGKITGYEGTQQYMDALGVPSALLPIVISLELGGSLLLIVGYQTRLIALLMAGYSVITALIFHQPLSDQIQFLMFWKNISMAGGFLIVASSGAGLFSFDAFRQQKL</sequence>
<feature type="transmembrane region" description="Helical" evidence="7">
    <location>
        <begin position="77"/>
        <end position="96"/>
    </location>
</feature>
<evidence type="ECO:0000256" key="6">
    <source>
        <dbReference type="ARBA" id="ARBA00023136"/>
    </source>
</evidence>
<reference evidence="8 9" key="1">
    <citation type="submission" date="2006-03" db="EMBL/GenBank/DDBJ databases">
        <authorList>
            <person name="Bartlett D.H."/>
            <person name="Valle G."/>
            <person name="Lauro F.M."/>
            <person name="Vezzi A."/>
            <person name="Simonato F."/>
            <person name="Eloe E."/>
            <person name="Vitulo N."/>
            <person name="Stratton T.K."/>
            <person name="D'angelo M."/>
            <person name="Ferriera S."/>
            <person name="Johnson J."/>
            <person name="Kravitz S."/>
            <person name="Beeson K."/>
            <person name="Sutton G."/>
            <person name="Rogers Y."/>
            <person name="Friedman R."/>
            <person name="Frazier M."/>
            <person name="Venter J.C."/>
        </authorList>
    </citation>
    <scope>NUCLEOTIDE SEQUENCE [LARGE SCALE GENOMIC DNA]</scope>
    <source>
        <strain evidence="8 9">3TCK</strain>
    </source>
</reference>
<feature type="transmembrane region" description="Helical" evidence="7">
    <location>
        <begin position="108"/>
        <end position="128"/>
    </location>
</feature>